<reference evidence="3" key="2">
    <citation type="submission" date="2013-04" db="EMBL/GenBank/DDBJ databases">
        <title>Genomic mechanisms accounting for the adaptation to parasitism in nematode-trapping fungi.</title>
        <authorList>
            <person name="Ahren D.G."/>
        </authorList>
    </citation>
    <scope>NUCLEOTIDE SEQUENCE [LARGE SCALE GENOMIC DNA]</scope>
    <source>
        <strain evidence="3">CBS 200.50</strain>
    </source>
</reference>
<dbReference type="InterPro" id="IPR001810">
    <property type="entry name" value="F-box_dom"/>
</dbReference>
<dbReference type="HOGENOM" id="CLU_782973_0_0_1"/>
<feature type="domain" description="F-box" evidence="1">
    <location>
        <begin position="6"/>
        <end position="51"/>
    </location>
</feature>
<comment type="caution">
    <text evidence="2">The sequence shown here is derived from an EMBL/GenBank/DDBJ whole genome shotgun (WGS) entry which is preliminary data.</text>
</comment>
<accession>S8A0W9</accession>
<evidence type="ECO:0000313" key="2">
    <source>
        <dbReference type="EMBL" id="EPS36650.1"/>
    </source>
</evidence>
<organism evidence="2 3">
    <name type="scientific">Dactylellina haptotyla (strain CBS 200.50)</name>
    <name type="common">Nematode-trapping fungus</name>
    <name type="synonym">Monacrosporium haptotylum</name>
    <dbReference type="NCBI Taxonomy" id="1284197"/>
    <lineage>
        <taxon>Eukaryota</taxon>
        <taxon>Fungi</taxon>
        <taxon>Dikarya</taxon>
        <taxon>Ascomycota</taxon>
        <taxon>Pezizomycotina</taxon>
        <taxon>Orbiliomycetes</taxon>
        <taxon>Orbiliales</taxon>
        <taxon>Orbiliaceae</taxon>
        <taxon>Dactylellina</taxon>
    </lineage>
</organism>
<keyword evidence="3" id="KW-1185">Reference proteome</keyword>
<dbReference type="PROSITE" id="PS50181">
    <property type="entry name" value="FBOX"/>
    <property type="match status" value="1"/>
</dbReference>
<name>S8A0W9_DACHA</name>
<reference evidence="2 3" key="1">
    <citation type="journal article" date="2013" name="PLoS Genet.">
        <title>Genomic mechanisms accounting for the adaptation to parasitism in nematode-trapping fungi.</title>
        <authorList>
            <person name="Meerupati T."/>
            <person name="Andersson K.M."/>
            <person name="Friman E."/>
            <person name="Kumar D."/>
            <person name="Tunlid A."/>
            <person name="Ahren D."/>
        </authorList>
    </citation>
    <scope>NUCLEOTIDE SEQUENCE [LARGE SCALE GENOMIC DNA]</scope>
    <source>
        <strain evidence="2 3">CBS 200.50</strain>
    </source>
</reference>
<gene>
    <name evidence="2" type="ORF">H072_9792</name>
</gene>
<evidence type="ECO:0000259" key="1">
    <source>
        <dbReference type="PROSITE" id="PS50181"/>
    </source>
</evidence>
<proteinExistence type="predicted"/>
<evidence type="ECO:0000313" key="3">
    <source>
        <dbReference type="Proteomes" id="UP000015100"/>
    </source>
</evidence>
<dbReference type="Proteomes" id="UP000015100">
    <property type="component" value="Unassembled WGS sequence"/>
</dbReference>
<protein>
    <recommendedName>
        <fullName evidence="1">F-box domain-containing protein</fullName>
    </recommendedName>
</protein>
<dbReference type="EMBL" id="AQGS01000844">
    <property type="protein sequence ID" value="EPS36650.1"/>
    <property type="molecule type" value="Genomic_DNA"/>
</dbReference>
<sequence>MATSQSRVLLDLPQEILLSILSHLLLEEIRKFSECSRACSKVSFELRFRKITFGMRRFQHFTPDGPMGWILGVVRHIELKVDEADELNHLLPALENFEKIDIMTIGRGYTAFCENNVFIATMTGLSKLKFYDDIKRLEYHFYYRRRYLPTTRASRAHCQDLLGQDAISLAKGIEMVREGMRYPSNVKDISILLPVPIVTRRWHFENELSLYPIRACPDTVTLHLGSGTVTEREVDEGTYLPILMFPNIKKLRLQQSRGPSPTKDDLKGLENRFPNLEILQIHSKYSLRSWGELPCHDLANLGHLPKLREVELFWSRMLFISIAECKELEDKIKKWKANGLPALTRVVLIRSWYTSSWLFRTCTITRNEKGDIELEWTTTGDVDA</sequence>
<dbReference type="AlphaFoldDB" id="S8A0W9"/>